<feature type="compositionally biased region" description="Polar residues" evidence="3">
    <location>
        <begin position="12"/>
        <end position="29"/>
    </location>
</feature>
<keyword evidence="1" id="KW-0805">Transcription regulation</keyword>
<proteinExistence type="predicted"/>
<dbReference type="Pfam" id="PF09247">
    <property type="entry name" value="TBP-binding"/>
    <property type="match status" value="1"/>
</dbReference>
<sequence>MENLAGFMFGNVDSSGNLESDSSVFGSTECTPSVLRGLSSLLSSKELLSDVLSKESSGAGSEVSTTTPPEDSGELLQKAEDAQDYADITEALSDDSDESSCSSEGPPETAAIKEEIKEEGGVGDESRQDMEENEERTSRTKEGSAESALDKILLDRDLMPPPSSLDKSRGGD</sequence>
<dbReference type="InterPro" id="IPR036741">
    <property type="entry name" value="TAFII-230_TBP-bd_sf"/>
</dbReference>
<evidence type="ECO:0000313" key="6">
    <source>
        <dbReference type="Proteomes" id="UP000595437"/>
    </source>
</evidence>
<feature type="compositionally biased region" description="Basic and acidic residues" evidence="3">
    <location>
        <begin position="111"/>
        <end position="158"/>
    </location>
</feature>
<dbReference type="InterPro" id="IPR009067">
    <property type="entry name" value="TAF_II_230-bd"/>
</dbReference>
<keyword evidence="2" id="KW-0804">Transcription</keyword>
<name>A0A7T8K9U4_CALRO</name>
<accession>A0A7T8K9U4</accession>
<evidence type="ECO:0000313" key="5">
    <source>
        <dbReference type="EMBL" id="QQP50591.1"/>
    </source>
</evidence>
<dbReference type="EMBL" id="CP045896">
    <property type="protein sequence ID" value="QQP50591.1"/>
    <property type="molecule type" value="Genomic_DNA"/>
</dbReference>
<reference evidence="6" key="1">
    <citation type="submission" date="2021-01" db="EMBL/GenBank/DDBJ databases">
        <title>Caligus Genome Assembly.</title>
        <authorList>
            <person name="Gallardo-Escarate C."/>
        </authorList>
    </citation>
    <scope>NUCLEOTIDE SEQUENCE [LARGE SCALE GENOMIC DNA]</scope>
</reference>
<feature type="domain" description="TAFII-230 TBP-binding" evidence="4">
    <location>
        <begin position="3"/>
        <end position="24"/>
    </location>
</feature>
<evidence type="ECO:0000259" key="4">
    <source>
        <dbReference type="Pfam" id="PF09247"/>
    </source>
</evidence>
<evidence type="ECO:0000256" key="3">
    <source>
        <dbReference type="SAM" id="MobiDB-lite"/>
    </source>
</evidence>
<keyword evidence="6" id="KW-1185">Reference proteome</keyword>
<evidence type="ECO:0000256" key="1">
    <source>
        <dbReference type="ARBA" id="ARBA00023015"/>
    </source>
</evidence>
<dbReference type="AlphaFoldDB" id="A0A7T8K9U4"/>
<dbReference type="Gene3D" id="1.10.1100.10">
    <property type="entry name" value="TAFII-230 TBP-binding domain"/>
    <property type="match status" value="1"/>
</dbReference>
<feature type="non-terminal residue" evidence="5">
    <location>
        <position position="172"/>
    </location>
</feature>
<evidence type="ECO:0000256" key="2">
    <source>
        <dbReference type="ARBA" id="ARBA00023163"/>
    </source>
</evidence>
<feature type="region of interest" description="Disordered" evidence="3">
    <location>
        <begin position="49"/>
        <end position="172"/>
    </location>
</feature>
<feature type="compositionally biased region" description="Polar residues" evidence="3">
    <location>
        <begin position="58"/>
        <end position="69"/>
    </location>
</feature>
<organism evidence="5 6">
    <name type="scientific">Caligus rogercresseyi</name>
    <name type="common">Sea louse</name>
    <dbReference type="NCBI Taxonomy" id="217165"/>
    <lineage>
        <taxon>Eukaryota</taxon>
        <taxon>Metazoa</taxon>
        <taxon>Ecdysozoa</taxon>
        <taxon>Arthropoda</taxon>
        <taxon>Crustacea</taxon>
        <taxon>Multicrustacea</taxon>
        <taxon>Hexanauplia</taxon>
        <taxon>Copepoda</taxon>
        <taxon>Siphonostomatoida</taxon>
        <taxon>Caligidae</taxon>
        <taxon>Caligus</taxon>
    </lineage>
</organism>
<gene>
    <name evidence="5" type="ORF">FKW44_011634</name>
</gene>
<protein>
    <recommendedName>
        <fullName evidence="4">TAFII-230 TBP-binding domain-containing protein</fullName>
    </recommendedName>
</protein>
<feature type="region of interest" description="Disordered" evidence="3">
    <location>
        <begin position="10"/>
        <end position="29"/>
    </location>
</feature>
<dbReference type="Proteomes" id="UP000595437">
    <property type="component" value="Chromosome 7"/>
</dbReference>